<protein>
    <recommendedName>
        <fullName evidence="4">Outer membrane beta-barrel protein</fullName>
    </recommendedName>
</protein>
<dbReference type="AlphaFoldDB" id="A0A7C9BKE7"/>
<gene>
    <name evidence="2" type="ORF">GBK04_23040</name>
</gene>
<sequence>MKTFLSTALLVLGGTLAFAQTPTKPAPFSELEIGYQRETFKMRDLQASPMRYYANLNGLRINYNRLSSRNQWQVGIKAGVGDLVAPGLGIRGFKFSPEQEQPLWLVPTLYRGQLTVDYLRAFRSTARRSTWLGLGLHETMGYADGLALSTWAFNSAELRVLYQTRLTLGQRHTLTAGASLPVLAAVSRMPYSNVVSEPNRSEVASFFGGTRWATVNSYLSPEINLNYRFALSRRIAFGVGYRYQWLRFPEPRTIRTADHALHASLLFQFQKRY</sequence>
<keyword evidence="1" id="KW-0732">Signal</keyword>
<dbReference type="RefSeq" id="WP_152763798.1">
    <property type="nucleotide sequence ID" value="NZ_WHLY01000002.1"/>
</dbReference>
<evidence type="ECO:0000256" key="1">
    <source>
        <dbReference type="SAM" id="SignalP"/>
    </source>
</evidence>
<proteinExistence type="predicted"/>
<feature type="signal peptide" evidence="1">
    <location>
        <begin position="1"/>
        <end position="19"/>
    </location>
</feature>
<name>A0A7C9BKE7_9BACT</name>
<reference evidence="2 3" key="1">
    <citation type="submission" date="2019-10" db="EMBL/GenBank/DDBJ databases">
        <title>Draft Genome Sequence of Cytophagaceae sp. SJW1-29.</title>
        <authorList>
            <person name="Choi A."/>
        </authorList>
    </citation>
    <scope>NUCLEOTIDE SEQUENCE [LARGE SCALE GENOMIC DNA]</scope>
    <source>
        <strain evidence="2 3">SJW1-29</strain>
    </source>
</reference>
<evidence type="ECO:0000313" key="3">
    <source>
        <dbReference type="Proteomes" id="UP000479293"/>
    </source>
</evidence>
<evidence type="ECO:0008006" key="4">
    <source>
        <dbReference type="Google" id="ProtNLM"/>
    </source>
</evidence>
<evidence type="ECO:0000313" key="2">
    <source>
        <dbReference type="EMBL" id="MPR36143.1"/>
    </source>
</evidence>
<dbReference type="EMBL" id="WHLY01000002">
    <property type="protein sequence ID" value="MPR36143.1"/>
    <property type="molecule type" value="Genomic_DNA"/>
</dbReference>
<comment type="caution">
    <text evidence="2">The sequence shown here is derived from an EMBL/GenBank/DDBJ whole genome shotgun (WGS) entry which is preliminary data.</text>
</comment>
<feature type="chain" id="PRO_5028829041" description="Outer membrane beta-barrel protein" evidence="1">
    <location>
        <begin position="20"/>
        <end position="273"/>
    </location>
</feature>
<keyword evidence="3" id="KW-1185">Reference proteome</keyword>
<accession>A0A7C9BKE7</accession>
<dbReference type="Proteomes" id="UP000479293">
    <property type="component" value="Unassembled WGS sequence"/>
</dbReference>
<organism evidence="2 3">
    <name type="scientific">Salmonirosea aquatica</name>
    <dbReference type="NCBI Taxonomy" id="2654236"/>
    <lineage>
        <taxon>Bacteria</taxon>
        <taxon>Pseudomonadati</taxon>
        <taxon>Bacteroidota</taxon>
        <taxon>Cytophagia</taxon>
        <taxon>Cytophagales</taxon>
        <taxon>Spirosomataceae</taxon>
        <taxon>Salmonirosea</taxon>
    </lineage>
</organism>